<dbReference type="SUPFAM" id="SSF55729">
    <property type="entry name" value="Acyl-CoA N-acyltransferases (Nat)"/>
    <property type="match status" value="1"/>
</dbReference>
<evidence type="ECO:0000256" key="2">
    <source>
        <dbReference type="ARBA" id="ARBA00022679"/>
    </source>
</evidence>
<feature type="domain" description="N-end aminoacyl transferase N-terminal" evidence="7">
    <location>
        <begin position="16"/>
        <end position="88"/>
    </location>
</feature>
<protein>
    <recommendedName>
        <fullName evidence="5">Arginyl-tRNA--protein transferase 1</fullName>
        <shortName evidence="5">Arginyltransferase 1</shortName>
        <shortName evidence="5">R-transferase 1</shortName>
        <ecNumber evidence="5">2.3.2.8</ecNumber>
    </recommendedName>
    <alternativeName>
        <fullName evidence="5">Arginine-tRNA--protein transferase 1</fullName>
    </alternativeName>
</protein>
<dbReference type="STRING" id="109895.A0A507E605"/>
<evidence type="ECO:0000259" key="8">
    <source>
        <dbReference type="Pfam" id="PF04377"/>
    </source>
</evidence>
<name>A0A507E605_9FUNG</name>
<accession>A0A507E605</accession>
<comment type="similarity">
    <text evidence="1 5">Belongs to the R-transferase family.</text>
</comment>
<evidence type="ECO:0000313" key="9">
    <source>
        <dbReference type="EMBL" id="TPX59513.1"/>
    </source>
</evidence>
<comment type="function">
    <text evidence="5">Involved in the post-translational conjugation of arginine to the N-terminal aspartate or glutamate of a protein. This arginylation is required for degradation of the protein via the ubiquitin pathway.</text>
</comment>
<evidence type="ECO:0000256" key="6">
    <source>
        <dbReference type="SAM" id="MobiDB-lite"/>
    </source>
</evidence>
<proteinExistence type="inferred from homology"/>
<organism evidence="9 10">
    <name type="scientific">Powellomyces hirtus</name>
    <dbReference type="NCBI Taxonomy" id="109895"/>
    <lineage>
        <taxon>Eukaryota</taxon>
        <taxon>Fungi</taxon>
        <taxon>Fungi incertae sedis</taxon>
        <taxon>Chytridiomycota</taxon>
        <taxon>Chytridiomycota incertae sedis</taxon>
        <taxon>Chytridiomycetes</taxon>
        <taxon>Spizellomycetales</taxon>
        <taxon>Powellomycetaceae</taxon>
        <taxon>Powellomyces</taxon>
    </lineage>
</organism>
<evidence type="ECO:0000256" key="5">
    <source>
        <dbReference type="PIRNR" id="PIRNR037207"/>
    </source>
</evidence>
<keyword evidence="4 5" id="KW-0012">Acyltransferase</keyword>
<sequence>MSYRPSFLAPTGHTSSSCGYCHSSSSTSVCTGAWAYELTAPHYQTLVDRGWRRSGQYCYRPALTETCCPALTIRCDVGQFVASKSQKKVIGKWRKFLAEGKGGPTKAEEEEGKEEGMVVDAEEGAEDIPKLSSTRTNKKTKPPSTSPQQSMSSASHSQPSALATLLTAAETSQPDHPSSHTFHTTLTPATYDETTYALYALYQTTIHGDAPSKLSPKRYTQFLVDSPLPKASPPDQPFGTFHHKYYVDDKLIAFAVLDILPSCLSSVYFVYDPAYDKLSLGTLSALKEIVLAESLAKDIPTLRYYYMGYYIHTCPKMRYKAQYSPSDLLCPATYTWIPTDRAIPILEAEKVAPLAELGDEEAESLADSCTSTDDSTLIISKGAQRLRAVEQAALASVSDRDVRALRAFEEGALVPFGRTETYQDTKEDVKELYALLGEELIQDVILVT</sequence>
<dbReference type="GO" id="GO:0005737">
    <property type="term" value="C:cytoplasm"/>
    <property type="evidence" value="ECO:0007669"/>
    <property type="project" value="TreeGrafter"/>
</dbReference>
<reference evidence="9 10" key="1">
    <citation type="journal article" date="2019" name="Sci. Rep.">
        <title>Comparative genomics of chytrid fungi reveal insights into the obligate biotrophic and pathogenic lifestyle of Synchytrium endobioticum.</title>
        <authorList>
            <person name="van de Vossenberg B.T.L.H."/>
            <person name="Warris S."/>
            <person name="Nguyen H.D.T."/>
            <person name="van Gent-Pelzer M.P.E."/>
            <person name="Joly D.L."/>
            <person name="van de Geest H.C."/>
            <person name="Bonants P.J.M."/>
            <person name="Smith D.S."/>
            <person name="Levesque C.A."/>
            <person name="van der Lee T.A.J."/>
        </authorList>
    </citation>
    <scope>NUCLEOTIDE SEQUENCE [LARGE SCALE GENOMIC DNA]</scope>
    <source>
        <strain evidence="9 10">CBS 809.83</strain>
    </source>
</reference>
<dbReference type="Pfam" id="PF04377">
    <property type="entry name" value="ATE_C"/>
    <property type="match status" value="1"/>
</dbReference>
<keyword evidence="3 5" id="KW-0833">Ubl conjugation pathway</keyword>
<dbReference type="InterPro" id="IPR016181">
    <property type="entry name" value="Acyl_CoA_acyltransferase"/>
</dbReference>
<comment type="catalytic activity">
    <reaction evidence="5">
        <text>an N-terminal L-alpha-aminoacyl-[protein] + L-arginyl-tRNA(Arg) = an N-terminal L-arginyl-L-aminoacyl-[protein] + tRNA(Arg) + H(+)</text>
        <dbReference type="Rhea" id="RHEA:10208"/>
        <dbReference type="Rhea" id="RHEA-COMP:9658"/>
        <dbReference type="Rhea" id="RHEA-COMP:9673"/>
        <dbReference type="Rhea" id="RHEA-COMP:10636"/>
        <dbReference type="Rhea" id="RHEA-COMP:10638"/>
        <dbReference type="ChEBI" id="CHEBI:15378"/>
        <dbReference type="ChEBI" id="CHEBI:78442"/>
        <dbReference type="ChEBI" id="CHEBI:78513"/>
        <dbReference type="ChEBI" id="CHEBI:78597"/>
        <dbReference type="ChEBI" id="CHEBI:83562"/>
        <dbReference type="EC" id="2.3.2.8"/>
    </reaction>
</comment>
<keyword evidence="10" id="KW-1185">Reference proteome</keyword>
<dbReference type="PIRSF" id="PIRSF037207">
    <property type="entry name" value="ATE1_euk"/>
    <property type="match status" value="1"/>
</dbReference>
<dbReference type="PANTHER" id="PTHR21367:SF1">
    <property type="entry name" value="ARGINYL-TRNA--PROTEIN TRANSFERASE 1"/>
    <property type="match status" value="1"/>
</dbReference>
<feature type="domain" description="N-end rule aminoacyl transferase C-terminal" evidence="8">
    <location>
        <begin position="195"/>
        <end position="330"/>
    </location>
</feature>
<dbReference type="Pfam" id="PF04376">
    <property type="entry name" value="ATE_N"/>
    <property type="match status" value="1"/>
</dbReference>
<dbReference type="InterPro" id="IPR017137">
    <property type="entry name" value="Arg-tRNA-P_Trfase_1_euk"/>
</dbReference>
<dbReference type="InterPro" id="IPR007472">
    <property type="entry name" value="N-end_Aminoacyl_Trfase_C"/>
</dbReference>
<dbReference type="InterPro" id="IPR030700">
    <property type="entry name" value="N-end_Aminoacyl_Trfase"/>
</dbReference>
<comment type="caution">
    <text evidence="9">The sequence shown here is derived from an EMBL/GenBank/DDBJ whole genome shotgun (WGS) entry which is preliminary data.</text>
</comment>
<evidence type="ECO:0000313" key="10">
    <source>
        <dbReference type="Proteomes" id="UP000318582"/>
    </source>
</evidence>
<dbReference type="GO" id="GO:0004057">
    <property type="term" value="F:arginyl-tRNA--protein transferase activity"/>
    <property type="evidence" value="ECO:0007669"/>
    <property type="project" value="UniProtKB-EC"/>
</dbReference>
<dbReference type="EC" id="2.3.2.8" evidence="5"/>
<dbReference type="PANTHER" id="PTHR21367">
    <property type="entry name" value="ARGININE-TRNA-PROTEIN TRANSFERASE 1"/>
    <property type="match status" value="1"/>
</dbReference>
<dbReference type="EMBL" id="QEAQ01000024">
    <property type="protein sequence ID" value="TPX59513.1"/>
    <property type="molecule type" value="Genomic_DNA"/>
</dbReference>
<gene>
    <name evidence="9" type="ORF">PhCBS80983_g02385</name>
</gene>
<evidence type="ECO:0000259" key="7">
    <source>
        <dbReference type="Pfam" id="PF04376"/>
    </source>
</evidence>
<evidence type="ECO:0000256" key="1">
    <source>
        <dbReference type="ARBA" id="ARBA00009991"/>
    </source>
</evidence>
<feature type="region of interest" description="Disordered" evidence="6">
    <location>
        <begin position="100"/>
        <end position="161"/>
    </location>
</feature>
<dbReference type="PROSITE" id="PS51257">
    <property type="entry name" value="PROKAR_LIPOPROTEIN"/>
    <property type="match status" value="1"/>
</dbReference>
<dbReference type="AlphaFoldDB" id="A0A507E605"/>
<dbReference type="Proteomes" id="UP000318582">
    <property type="component" value="Unassembled WGS sequence"/>
</dbReference>
<keyword evidence="2 5" id="KW-0808">Transferase</keyword>
<evidence type="ECO:0000256" key="4">
    <source>
        <dbReference type="ARBA" id="ARBA00023315"/>
    </source>
</evidence>
<dbReference type="InterPro" id="IPR007471">
    <property type="entry name" value="N-end_Aminoacyl_Trfase_N"/>
</dbReference>
<evidence type="ECO:0000256" key="3">
    <source>
        <dbReference type="ARBA" id="ARBA00022786"/>
    </source>
</evidence>
<feature type="compositionally biased region" description="Low complexity" evidence="6">
    <location>
        <begin position="142"/>
        <end position="161"/>
    </location>
</feature>